<dbReference type="AlphaFoldDB" id="A0A1H7T861"/>
<dbReference type="STRING" id="641665.GCA_002104455_02290"/>
<organism evidence="2 3">
    <name type="scientific">Colwellia chukchiensis</name>
    <dbReference type="NCBI Taxonomy" id="641665"/>
    <lineage>
        <taxon>Bacteria</taxon>
        <taxon>Pseudomonadati</taxon>
        <taxon>Pseudomonadota</taxon>
        <taxon>Gammaproteobacteria</taxon>
        <taxon>Alteromonadales</taxon>
        <taxon>Colwelliaceae</taxon>
        <taxon>Colwellia</taxon>
    </lineage>
</organism>
<feature type="transmembrane region" description="Helical" evidence="1">
    <location>
        <begin position="15"/>
        <end position="35"/>
    </location>
</feature>
<evidence type="ECO:0000313" key="2">
    <source>
        <dbReference type="EMBL" id="SEL80898.1"/>
    </source>
</evidence>
<dbReference type="EMBL" id="FOBI01000023">
    <property type="protein sequence ID" value="SEL80898.1"/>
    <property type="molecule type" value="Genomic_DNA"/>
</dbReference>
<evidence type="ECO:0000313" key="3">
    <source>
        <dbReference type="Proteomes" id="UP000199297"/>
    </source>
</evidence>
<keyword evidence="3" id="KW-1185">Reference proteome</keyword>
<keyword evidence="1" id="KW-0812">Transmembrane</keyword>
<dbReference type="OrthoDB" id="6218504at2"/>
<keyword evidence="1" id="KW-0472">Membrane</keyword>
<gene>
    <name evidence="2" type="ORF">SAMN05216262_12331</name>
</gene>
<dbReference type="RefSeq" id="WP_085283934.1">
    <property type="nucleotide sequence ID" value="NZ_FOBI01000023.1"/>
</dbReference>
<reference evidence="3" key="1">
    <citation type="submission" date="2016-10" db="EMBL/GenBank/DDBJ databases">
        <authorList>
            <person name="Varghese N."/>
            <person name="Submissions S."/>
        </authorList>
    </citation>
    <scope>NUCLEOTIDE SEQUENCE [LARGE SCALE GENOMIC DNA]</scope>
    <source>
        <strain evidence="3">CGMCC 1.9127</strain>
    </source>
</reference>
<accession>A0A1H7T861</accession>
<sequence length="1205" mass="136967">MDSTLPLYRQFTRRLFILASSFILFLVAAVTLYYHGQQDLLALKKQQFPAIAKQMQQQQLLHKHQQLLNEMLTSGNAEQFAMQQQMLEANLLDLIASSEQSRAVLEPLLRRLQRQTENALRLAASSRRNIQLKESVLIQLTLVVDSVKTLVSQQITQQNQLYRDLTQGNLSSQSKSNRAIKLSELTMRLAENRQLLNTLTASLVMFQQLDLHYDLIEFEYLQQQSQQALSRWLDPDTAPLSSKPKVLLEQTKVLNNLLFSEQNTFAKWRGQLRRFDAYRAELTAQQTELTPLIEQVMVREVATYIPFNQQLANELVKFKLDIQPKHITWLALALLVLLLISFFAALISVRRKLKRYGQQSYVLVDELITQGKVIHPIPSAEMADIITAIKKLARPEFSEAAFKKQQQKQQQMAEMMTRHSGHVFWVLPLTSKRKRQQILQLLGSKDTQLHWRHCFCRADVRAILRAARSAKKKQQRETLTLLSKYEKPIILSVEYYHNVWCGSLADATKWQALTAENEQLTLQLQQLAQAHVDTNIRISNVASKQLAEIMVQQQLHSLSAQNEQVIYQLLQQLQHWHQQQAIAAQLRSDDFVLTLAKVNFSNELHCALLTAGKAQQANKNTLYLNAADQVATWVTLDSRLFQTMLVSICERLLAGQQGAELEINVRLVDVNSAQQIIRMSFAVSNASCWQSLTQTSNELAADADINPEYSENQSDYLKDLQLIFNLGNKAHQQLEEAAKFSFELPLALAEALADDKQMPAVTLSQRNILVIATDSGSRQRLCQHLAVSQAEVETMHDVTLFRRQLSLKHLSKYPLDVIVLSPEVYRSDFALINDHLASLPASVQPKLLVIQPHYQCNFAQWGLYAESQSPWLGEQLVLGISSLLASNKSSNLLIAPEIFKPYQYVKSQVEVLLAVADIKKHQLLVRLLQWFGLQVKVSSEPASLQRQWRTGQFLVMISEWLPTELTINQALTPRRGVFLLTDKVENQQSLAVNAIPNEWHSGHLAPILDIQQLSKQLAPWLKHGTENAQSANNKQHLAAISHQVDAKREDLNEKIVATETYNNQDAPLQPLDQALDFSLPLSADYIDAAQAFDLARFAQNQGSAELAAYMLDDYLANIQQHTLALEQAIEQVRYPEALTQLEKLQHLANLLVAETLCEQCQSLRLLVESLAKQKEAALPAKQQLQPALNHFTLCVKQLTEFVESI</sequence>
<feature type="transmembrane region" description="Helical" evidence="1">
    <location>
        <begin position="327"/>
        <end position="349"/>
    </location>
</feature>
<evidence type="ECO:0000256" key="1">
    <source>
        <dbReference type="SAM" id="Phobius"/>
    </source>
</evidence>
<proteinExistence type="predicted"/>
<protein>
    <submittedName>
        <fullName evidence="2">Uncharacterized protein</fullName>
    </submittedName>
</protein>
<name>A0A1H7T861_9GAMM</name>
<dbReference type="Proteomes" id="UP000199297">
    <property type="component" value="Unassembled WGS sequence"/>
</dbReference>
<keyword evidence="1" id="KW-1133">Transmembrane helix</keyword>